<dbReference type="Gene3D" id="1.10.630.10">
    <property type="entry name" value="Cytochrome P450"/>
    <property type="match status" value="1"/>
</dbReference>
<comment type="similarity">
    <text evidence="1">Belongs to the cytochrome P450 family.</text>
</comment>
<dbReference type="Proteomes" id="UP000001593">
    <property type="component" value="Unassembled WGS sequence"/>
</dbReference>
<dbReference type="PANTHER" id="PTHR24302">
    <property type="entry name" value="CYTOCHROME P450 FAMILY 3"/>
    <property type="match status" value="1"/>
</dbReference>
<evidence type="ECO:0000256" key="3">
    <source>
        <dbReference type="ARBA" id="ARBA00022723"/>
    </source>
</evidence>
<dbReference type="InterPro" id="IPR001128">
    <property type="entry name" value="Cyt_P450"/>
</dbReference>
<keyword evidence="5" id="KW-0408">Iron</keyword>
<dbReference type="InterPro" id="IPR036396">
    <property type="entry name" value="Cyt_P450_sf"/>
</dbReference>
<dbReference type="GO" id="GO:0004497">
    <property type="term" value="F:monooxygenase activity"/>
    <property type="evidence" value="ECO:0007669"/>
    <property type="project" value="InterPro"/>
</dbReference>
<keyword evidence="7" id="KW-1185">Reference proteome</keyword>
<evidence type="ECO:0000313" key="7">
    <source>
        <dbReference type="Proteomes" id="UP000001593"/>
    </source>
</evidence>
<dbReference type="SUPFAM" id="SSF48264">
    <property type="entry name" value="Cytochrome P450"/>
    <property type="match status" value="1"/>
</dbReference>
<evidence type="ECO:0000256" key="1">
    <source>
        <dbReference type="ARBA" id="ARBA00010617"/>
    </source>
</evidence>
<dbReference type="GO" id="GO:0016705">
    <property type="term" value="F:oxidoreductase activity, acting on paired donors, with incorporation or reduction of molecular oxygen"/>
    <property type="evidence" value="ECO:0007669"/>
    <property type="project" value="InterPro"/>
</dbReference>
<keyword evidence="4" id="KW-0560">Oxidoreductase</keyword>
<evidence type="ECO:0000256" key="2">
    <source>
        <dbReference type="ARBA" id="ARBA00022617"/>
    </source>
</evidence>
<dbReference type="PhylomeDB" id="A7S5U7"/>
<dbReference type="HOGENOM" id="CLU_1995301_0_0_1"/>
<dbReference type="AlphaFoldDB" id="A7S5U7"/>
<organism evidence="6 7">
    <name type="scientific">Nematostella vectensis</name>
    <name type="common">Starlet sea anemone</name>
    <dbReference type="NCBI Taxonomy" id="45351"/>
    <lineage>
        <taxon>Eukaryota</taxon>
        <taxon>Metazoa</taxon>
        <taxon>Cnidaria</taxon>
        <taxon>Anthozoa</taxon>
        <taxon>Hexacorallia</taxon>
        <taxon>Actiniaria</taxon>
        <taxon>Edwardsiidae</taxon>
        <taxon>Nematostella</taxon>
    </lineage>
</organism>
<reference evidence="6 7" key="1">
    <citation type="journal article" date="2007" name="Science">
        <title>Sea anemone genome reveals ancestral eumetazoan gene repertoire and genomic organization.</title>
        <authorList>
            <person name="Putnam N.H."/>
            <person name="Srivastava M."/>
            <person name="Hellsten U."/>
            <person name="Dirks B."/>
            <person name="Chapman J."/>
            <person name="Salamov A."/>
            <person name="Terry A."/>
            <person name="Shapiro H."/>
            <person name="Lindquist E."/>
            <person name="Kapitonov V.V."/>
            <person name="Jurka J."/>
            <person name="Genikhovich G."/>
            <person name="Grigoriev I.V."/>
            <person name="Lucas S.M."/>
            <person name="Steele R.E."/>
            <person name="Finnerty J.R."/>
            <person name="Technau U."/>
            <person name="Martindale M.Q."/>
            <person name="Rokhsar D.S."/>
        </authorList>
    </citation>
    <scope>NUCLEOTIDE SEQUENCE [LARGE SCALE GENOMIC DNA]</scope>
    <source>
        <strain evidence="7">CH2 X CH6</strain>
    </source>
</reference>
<gene>
    <name evidence="6" type="ORF">NEMVEDRAFT_v1g207264</name>
</gene>
<dbReference type="GO" id="GO:0005506">
    <property type="term" value="F:iron ion binding"/>
    <property type="evidence" value="ECO:0007669"/>
    <property type="project" value="InterPro"/>
</dbReference>
<dbReference type="GO" id="GO:0020037">
    <property type="term" value="F:heme binding"/>
    <property type="evidence" value="ECO:0007669"/>
    <property type="project" value="InterPro"/>
</dbReference>
<accession>A7S5U7</accession>
<protein>
    <submittedName>
        <fullName evidence="6">Uncharacterized protein</fullName>
    </submittedName>
</protein>
<dbReference type="EMBL" id="DS469584">
    <property type="protein sequence ID" value="EDO40935.1"/>
    <property type="molecule type" value="Genomic_DNA"/>
</dbReference>
<name>A7S5U7_NEMVE</name>
<evidence type="ECO:0000256" key="4">
    <source>
        <dbReference type="ARBA" id="ARBA00023002"/>
    </source>
</evidence>
<dbReference type="InParanoid" id="A7S5U7"/>
<keyword evidence="3" id="KW-0479">Metal-binding</keyword>
<dbReference type="Pfam" id="PF00067">
    <property type="entry name" value="p450"/>
    <property type="match status" value="1"/>
</dbReference>
<evidence type="ECO:0000256" key="5">
    <source>
        <dbReference type="ARBA" id="ARBA00023004"/>
    </source>
</evidence>
<proteinExistence type="inferred from homology"/>
<keyword evidence="2" id="KW-0349">Heme</keyword>
<evidence type="ECO:0000313" key="6">
    <source>
        <dbReference type="EMBL" id="EDO40935.1"/>
    </source>
</evidence>
<dbReference type="PANTHER" id="PTHR24302:SF15">
    <property type="entry name" value="FATTY-ACID PEROXYGENASE"/>
    <property type="match status" value="1"/>
</dbReference>
<sequence length="125" mass="14518">MYWLLLAVVLLGLVYWNGVKRYFLIANEPLNGPKPLPYIGNLLDVNKHGGMHKMIMHYFRTYGRVHKMFIGRSPIIVVNDPEIAKQIMVKEFHKFPDRPTFFKFGPPFSNLATPFLYSSHSLLIP</sequence>
<dbReference type="STRING" id="45351.A7S5U7"/>
<dbReference type="InterPro" id="IPR050705">
    <property type="entry name" value="Cytochrome_P450_3A"/>
</dbReference>